<keyword evidence="5" id="KW-1185">Reference proteome</keyword>
<reference evidence="5" key="1">
    <citation type="journal article" date="2019" name="Int. J. Syst. Evol. Microbiol.">
        <title>The Global Catalogue of Microorganisms (GCM) 10K type strain sequencing project: providing services to taxonomists for standard genome sequencing and annotation.</title>
        <authorList>
            <consortium name="The Broad Institute Genomics Platform"/>
            <consortium name="The Broad Institute Genome Sequencing Center for Infectious Disease"/>
            <person name="Wu L."/>
            <person name="Ma J."/>
        </authorList>
    </citation>
    <scope>NUCLEOTIDE SEQUENCE [LARGE SCALE GENOMIC DNA]</scope>
    <source>
        <strain evidence="5">CGMCC 4.5581</strain>
    </source>
</reference>
<keyword evidence="2" id="KW-0472">Membrane</keyword>
<protein>
    <recommendedName>
        <fullName evidence="3">LysM domain-containing protein</fullName>
    </recommendedName>
</protein>
<organism evidence="4 5">
    <name type="scientific">Modestobacter marinus</name>
    <dbReference type="NCBI Taxonomy" id="477641"/>
    <lineage>
        <taxon>Bacteria</taxon>
        <taxon>Bacillati</taxon>
        <taxon>Actinomycetota</taxon>
        <taxon>Actinomycetes</taxon>
        <taxon>Geodermatophilales</taxon>
        <taxon>Geodermatophilaceae</taxon>
        <taxon>Modestobacter</taxon>
    </lineage>
</organism>
<feature type="domain" description="LysM" evidence="3">
    <location>
        <begin position="149"/>
        <end position="196"/>
    </location>
</feature>
<evidence type="ECO:0000313" key="4">
    <source>
        <dbReference type="EMBL" id="GGL80063.1"/>
    </source>
</evidence>
<feature type="region of interest" description="Disordered" evidence="1">
    <location>
        <begin position="23"/>
        <end position="82"/>
    </location>
</feature>
<sequence>MASPQPELTAASPVAAVVLPFPTGRTVTRPPRTAAPGRGAALRRAPRPAAPAVVRPGPGRVGGGRTGLDAPTGGRGVRGGGCAGLSVRSGRVAARGRDEQPPLRLTRRGRRVVAGLSIAFGLSVAAATIAVEVGGAGGGLELAGSTTIVVQDGDTLWSIAGEIAPEEDRRAVVDALLDVNDLPGVDLVPGQVLELP</sequence>
<dbReference type="InterPro" id="IPR018392">
    <property type="entry name" value="LysM"/>
</dbReference>
<feature type="compositionally biased region" description="Low complexity" evidence="1">
    <location>
        <begin position="23"/>
        <end position="43"/>
    </location>
</feature>
<evidence type="ECO:0000256" key="1">
    <source>
        <dbReference type="SAM" id="MobiDB-lite"/>
    </source>
</evidence>
<accession>A0ABQ2G8A3</accession>
<dbReference type="SUPFAM" id="SSF54106">
    <property type="entry name" value="LysM domain"/>
    <property type="match status" value="1"/>
</dbReference>
<dbReference type="CDD" id="cd00118">
    <property type="entry name" value="LysM"/>
    <property type="match status" value="1"/>
</dbReference>
<evidence type="ECO:0000256" key="2">
    <source>
        <dbReference type="SAM" id="Phobius"/>
    </source>
</evidence>
<dbReference type="InterPro" id="IPR036779">
    <property type="entry name" value="LysM_dom_sf"/>
</dbReference>
<proteinExistence type="predicted"/>
<keyword evidence="2" id="KW-0812">Transmembrane</keyword>
<feature type="transmembrane region" description="Helical" evidence="2">
    <location>
        <begin position="112"/>
        <end position="131"/>
    </location>
</feature>
<gene>
    <name evidence="4" type="ORF">GCM10011589_40380</name>
</gene>
<feature type="compositionally biased region" description="Gly residues" evidence="1">
    <location>
        <begin position="73"/>
        <end position="82"/>
    </location>
</feature>
<evidence type="ECO:0000259" key="3">
    <source>
        <dbReference type="Pfam" id="PF01476"/>
    </source>
</evidence>
<keyword evidence="2" id="KW-1133">Transmembrane helix</keyword>
<dbReference type="Gene3D" id="3.10.350.10">
    <property type="entry name" value="LysM domain"/>
    <property type="match status" value="1"/>
</dbReference>
<comment type="caution">
    <text evidence="4">The sequence shown here is derived from an EMBL/GenBank/DDBJ whole genome shotgun (WGS) entry which is preliminary data.</text>
</comment>
<dbReference type="EMBL" id="BMMI01000008">
    <property type="protein sequence ID" value="GGL80063.1"/>
    <property type="molecule type" value="Genomic_DNA"/>
</dbReference>
<dbReference type="Proteomes" id="UP000648663">
    <property type="component" value="Unassembled WGS sequence"/>
</dbReference>
<evidence type="ECO:0000313" key="5">
    <source>
        <dbReference type="Proteomes" id="UP000648663"/>
    </source>
</evidence>
<dbReference type="Pfam" id="PF01476">
    <property type="entry name" value="LysM"/>
    <property type="match status" value="1"/>
</dbReference>
<name>A0ABQ2G8A3_9ACTN</name>